<dbReference type="AlphaFoldDB" id="A0A0G1N6S4"/>
<dbReference type="STRING" id="1618589.UX25_C0038G0001"/>
<evidence type="ECO:0008006" key="4">
    <source>
        <dbReference type="Google" id="ProtNLM"/>
    </source>
</evidence>
<feature type="non-terminal residue" evidence="2">
    <location>
        <position position="53"/>
    </location>
</feature>
<proteinExistence type="predicted"/>
<dbReference type="EMBL" id="LCLM01000038">
    <property type="protein sequence ID" value="KKU16239.1"/>
    <property type="molecule type" value="Genomic_DNA"/>
</dbReference>
<evidence type="ECO:0000256" key="1">
    <source>
        <dbReference type="SAM" id="Phobius"/>
    </source>
</evidence>
<protein>
    <recommendedName>
        <fullName evidence="4">EamA domain-containing protein</fullName>
    </recommendedName>
</protein>
<name>A0A0G1N6S4_9BACT</name>
<evidence type="ECO:0000313" key="2">
    <source>
        <dbReference type="EMBL" id="KKU16239.1"/>
    </source>
</evidence>
<reference evidence="2 3" key="1">
    <citation type="journal article" date="2015" name="Nature">
        <title>rRNA introns, odd ribosomes, and small enigmatic genomes across a large radiation of phyla.</title>
        <authorList>
            <person name="Brown C.T."/>
            <person name="Hug L.A."/>
            <person name="Thomas B.C."/>
            <person name="Sharon I."/>
            <person name="Castelle C.J."/>
            <person name="Singh A."/>
            <person name="Wilkins M.J."/>
            <person name="Williams K.H."/>
            <person name="Banfield J.F."/>
        </authorList>
    </citation>
    <scope>NUCLEOTIDE SEQUENCE [LARGE SCALE GENOMIC DNA]</scope>
</reference>
<keyword evidence="1" id="KW-1133">Transmembrane helix</keyword>
<gene>
    <name evidence="2" type="ORF">UX25_C0038G0001</name>
</gene>
<organism evidence="2 3">
    <name type="scientific">Candidatus Woesebacteria bacterium GW2011_GWC2_45_9</name>
    <dbReference type="NCBI Taxonomy" id="1618589"/>
    <lineage>
        <taxon>Bacteria</taxon>
        <taxon>Candidatus Woeseibacteriota</taxon>
    </lineage>
</organism>
<keyword evidence="1" id="KW-0812">Transmembrane</keyword>
<comment type="caution">
    <text evidence="2">The sequence shown here is derived from an EMBL/GenBank/DDBJ whole genome shotgun (WGS) entry which is preliminary data.</text>
</comment>
<feature type="transmembrane region" description="Helical" evidence="1">
    <location>
        <begin position="31"/>
        <end position="52"/>
    </location>
</feature>
<sequence>MTWFILALGAALFWGVSQVFVKRGFHDISPLWTNIFSGAVALVVWVPTVLFLL</sequence>
<evidence type="ECO:0000313" key="3">
    <source>
        <dbReference type="Proteomes" id="UP000034922"/>
    </source>
</evidence>
<dbReference type="Proteomes" id="UP000034922">
    <property type="component" value="Unassembled WGS sequence"/>
</dbReference>
<accession>A0A0G1N6S4</accession>
<keyword evidence="1" id="KW-0472">Membrane</keyword>